<evidence type="ECO:0000313" key="5">
    <source>
        <dbReference type="EMBL" id="GHC54395.1"/>
    </source>
</evidence>
<gene>
    <name evidence="5" type="ORF">GCM10010096_28680</name>
</gene>
<evidence type="ECO:0000256" key="3">
    <source>
        <dbReference type="ARBA" id="ARBA00022898"/>
    </source>
</evidence>
<dbReference type="EMBL" id="BMZN01000004">
    <property type="protein sequence ID" value="GHC54395.1"/>
    <property type="molecule type" value="Genomic_DNA"/>
</dbReference>
<dbReference type="Pfam" id="PF00266">
    <property type="entry name" value="Aminotran_5"/>
    <property type="match status" value="1"/>
</dbReference>
<sequence length="371" mass="40573">MMSGYFLYHSIGMFEGKEAAMRAELDQFSQVWSAQDDGQWGYALGHKQAFMDAWASLIGADSKDIALSENVTGGLYSILGSLPSHVLKGRTLLVAADCFPSLHFLLQKLAQRLGFTLRTVPLSAGLSYVTDDDFINAWDDSVGVALVTWVSSTSSHRVDVDRMAQCASEHGSLMALDLTQAAGLVPFTVHEGVAFTLSASLKWACGVSGASLLHVRADLIEQCEPEFRGWFSQENPFNWNLDQFSYADGARRFDHGTPAILGSIASLPGMRFVLETGVEKLLEQNRALTAVLLDHAAKANWPVLTPLAENERGGSIMLRASSPQRAQAIVDQLRTQELYCDQRDGVLRLSPGNVCTEQDVLRLCDTLQAGW</sequence>
<dbReference type="Gene3D" id="3.90.1150.10">
    <property type="entry name" value="Aspartate Aminotransferase, domain 1"/>
    <property type="match status" value="1"/>
</dbReference>
<dbReference type="PANTHER" id="PTHR14084:SF0">
    <property type="entry name" value="KYNURENINASE"/>
    <property type="match status" value="1"/>
</dbReference>
<evidence type="ECO:0000256" key="2">
    <source>
        <dbReference type="ARBA" id="ARBA00022801"/>
    </source>
</evidence>
<dbReference type="PANTHER" id="PTHR14084">
    <property type="entry name" value="KYNURENINASE"/>
    <property type="match status" value="1"/>
</dbReference>
<keyword evidence="1" id="KW-0662">Pyridine nucleotide biosynthesis</keyword>
<keyword evidence="3" id="KW-0663">Pyridoxal phosphate</keyword>
<dbReference type="InterPro" id="IPR015422">
    <property type="entry name" value="PyrdxlP-dep_Trfase_small"/>
</dbReference>
<dbReference type="Proteomes" id="UP000608923">
    <property type="component" value="Unassembled WGS sequence"/>
</dbReference>
<dbReference type="AlphaFoldDB" id="A0A8H9M5P1"/>
<name>A0A8H9M5P1_9BURK</name>
<dbReference type="GO" id="GO:0019441">
    <property type="term" value="P:L-tryptophan catabolic process to kynurenine"/>
    <property type="evidence" value="ECO:0007669"/>
    <property type="project" value="TreeGrafter"/>
</dbReference>
<dbReference type="InterPro" id="IPR015421">
    <property type="entry name" value="PyrdxlP-dep_Trfase_major"/>
</dbReference>
<evidence type="ECO:0000256" key="1">
    <source>
        <dbReference type="ARBA" id="ARBA00022642"/>
    </source>
</evidence>
<accession>A0A8H9M5P1</accession>
<keyword evidence="6" id="KW-1185">Reference proteome</keyword>
<organism evidence="5 6">
    <name type="scientific">Alcaligenes pakistanensis</name>
    <dbReference type="NCBI Taxonomy" id="1482717"/>
    <lineage>
        <taxon>Bacteria</taxon>
        <taxon>Pseudomonadati</taxon>
        <taxon>Pseudomonadota</taxon>
        <taxon>Betaproteobacteria</taxon>
        <taxon>Burkholderiales</taxon>
        <taxon>Alcaligenaceae</taxon>
        <taxon>Alcaligenes</taxon>
    </lineage>
</organism>
<dbReference type="InterPro" id="IPR010111">
    <property type="entry name" value="Kynureninase"/>
</dbReference>
<dbReference type="SUPFAM" id="SSF53383">
    <property type="entry name" value="PLP-dependent transferases"/>
    <property type="match status" value="1"/>
</dbReference>
<comment type="caution">
    <text evidence="5">The sequence shown here is derived from an EMBL/GenBank/DDBJ whole genome shotgun (WGS) entry which is preliminary data.</text>
</comment>
<evidence type="ECO:0000313" key="6">
    <source>
        <dbReference type="Proteomes" id="UP000608923"/>
    </source>
</evidence>
<feature type="domain" description="Aminotransferase class V" evidence="4">
    <location>
        <begin position="55"/>
        <end position="298"/>
    </location>
</feature>
<dbReference type="InterPro" id="IPR000192">
    <property type="entry name" value="Aminotrans_V_dom"/>
</dbReference>
<dbReference type="GO" id="GO:0043420">
    <property type="term" value="P:anthranilate metabolic process"/>
    <property type="evidence" value="ECO:0007669"/>
    <property type="project" value="TreeGrafter"/>
</dbReference>
<dbReference type="GO" id="GO:0005737">
    <property type="term" value="C:cytoplasm"/>
    <property type="evidence" value="ECO:0007669"/>
    <property type="project" value="InterPro"/>
</dbReference>
<dbReference type="RefSeq" id="WP_229841367.1">
    <property type="nucleotide sequence ID" value="NZ_BMZN01000004.1"/>
</dbReference>
<dbReference type="InterPro" id="IPR015424">
    <property type="entry name" value="PyrdxlP-dep_Trfase"/>
</dbReference>
<protein>
    <recommendedName>
        <fullName evidence="4">Aminotransferase class V domain-containing protein</fullName>
    </recommendedName>
</protein>
<proteinExistence type="predicted"/>
<dbReference type="GO" id="GO:0009435">
    <property type="term" value="P:NAD+ biosynthetic process"/>
    <property type="evidence" value="ECO:0007669"/>
    <property type="project" value="InterPro"/>
</dbReference>
<dbReference type="GO" id="GO:0030170">
    <property type="term" value="F:pyridoxal phosphate binding"/>
    <property type="evidence" value="ECO:0007669"/>
    <property type="project" value="InterPro"/>
</dbReference>
<dbReference type="GO" id="GO:0030429">
    <property type="term" value="F:kynureninase activity"/>
    <property type="evidence" value="ECO:0007669"/>
    <property type="project" value="InterPro"/>
</dbReference>
<dbReference type="Gene3D" id="3.40.640.10">
    <property type="entry name" value="Type I PLP-dependent aspartate aminotransferase-like (Major domain)"/>
    <property type="match status" value="1"/>
</dbReference>
<reference evidence="6" key="1">
    <citation type="journal article" date="2019" name="Int. J. Syst. Evol. Microbiol.">
        <title>The Global Catalogue of Microorganisms (GCM) 10K type strain sequencing project: providing services to taxonomists for standard genome sequencing and annotation.</title>
        <authorList>
            <consortium name="The Broad Institute Genomics Platform"/>
            <consortium name="The Broad Institute Genome Sequencing Center for Infectious Disease"/>
            <person name="Wu L."/>
            <person name="Ma J."/>
        </authorList>
    </citation>
    <scope>NUCLEOTIDE SEQUENCE [LARGE SCALE GENOMIC DNA]</scope>
    <source>
        <strain evidence="6">KCTC 42083</strain>
    </source>
</reference>
<keyword evidence="2" id="KW-0378">Hydrolase</keyword>
<evidence type="ECO:0000259" key="4">
    <source>
        <dbReference type="Pfam" id="PF00266"/>
    </source>
</evidence>